<evidence type="ECO:0000256" key="4">
    <source>
        <dbReference type="ARBA" id="ARBA00022679"/>
    </source>
</evidence>
<dbReference type="Proteomes" id="UP000249720">
    <property type="component" value="Unassembled WGS sequence"/>
</dbReference>
<dbReference type="Gene3D" id="3.30.565.10">
    <property type="entry name" value="Histidine kinase-like ATPase, C-terminal domain"/>
    <property type="match status" value="1"/>
</dbReference>
<evidence type="ECO:0000313" key="10">
    <source>
        <dbReference type="EMBL" id="PZX64496.1"/>
    </source>
</evidence>
<evidence type="ECO:0000259" key="9">
    <source>
        <dbReference type="PROSITE" id="PS50109"/>
    </source>
</evidence>
<reference evidence="10 11" key="1">
    <citation type="submission" date="2018-06" db="EMBL/GenBank/DDBJ databases">
        <title>Genomic Encyclopedia of Archaeal and Bacterial Type Strains, Phase II (KMG-II): from individual species to whole genera.</title>
        <authorList>
            <person name="Goeker M."/>
        </authorList>
    </citation>
    <scope>NUCLEOTIDE SEQUENCE [LARGE SCALE GENOMIC DNA]</scope>
    <source>
        <strain evidence="10 11">DSM 23241</strain>
    </source>
</reference>
<evidence type="ECO:0000313" key="11">
    <source>
        <dbReference type="Proteomes" id="UP000249720"/>
    </source>
</evidence>
<dbReference type="GO" id="GO:0000155">
    <property type="term" value="F:phosphorelay sensor kinase activity"/>
    <property type="evidence" value="ECO:0007669"/>
    <property type="project" value="InterPro"/>
</dbReference>
<dbReference type="Gene3D" id="1.10.287.130">
    <property type="match status" value="1"/>
</dbReference>
<dbReference type="AlphaFoldDB" id="A0A2W7S0F6"/>
<comment type="caution">
    <text evidence="10">The sequence shown here is derived from an EMBL/GenBank/DDBJ whole genome shotgun (WGS) entry which is preliminary data.</text>
</comment>
<feature type="domain" description="Histidine kinase" evidence="9">
    <location>
        <begin position="221"/>
        <end position="422"/>
    </location>
</feature>
<dbReference type="CDD" id="cd00082">
    <property type="entry name" value="HisKA"/>
    <property type="match status" value="1"/>
</dbReference>
<dbReference type="InterPro" id="IPR036097">
    <property type="entry name" value="HisK_dim/P_sf"/>
</dbReference>
<accession>A0A2W7S0F6</accession>
<dbReference type="InterPro" id="IPR003661">
    <property type="entry name" value="HisK_dim/P_dom"/>
</dbReference>
<keyword evidence="5 8" id="KW-0812">Transmembrane</keyword>
<gene>
    <name evidence="10" type="ORF">LX80_00692</name>
</gene>
<dbReference type="InterPro" id="IPR036890">
    <property type="entry name" value="HATPase_C_sf"/>
</dbReference>
<keyword evidence="11" id="KW-1185">Reference proteome</keyword>
<dbReference type="Pfam" id="PF00512">
    <property type="entry name" value="HisKA"/>
    <property type="match status" value="1"/>
</dbReference>
<organism evidence="10 11">
    <name type="scientific">Hydrotalea sandarakina</name>
    <dbReference type="NCBI Taxonomy" id="1004304"/>
    <lineage>
        <taxon>Bacteria</taxon>
        <taxon>Pseudomonadati</taxon>
        <taxon>Bacteroidota</taxon>
        <taxon>Chitinophagia</taxon>
        <taxon>Chitinophagales</taxon>
        <taxon>Chitinophagaceae</taxon>
        <taxon>Hydrotalea</taxon>
    </lineage>
</organism>
<evidence type="ECO:0000256" key="2">
    <source>
        <dbReference type="ARBA" id="ARBA00012438"/>
    </source>
</evidence>
<sequence>MNRLLNKTLVYYSFSAIIILLLSAPFIYYTLEKLYKDDVDEAILLRSDEFTRNNEPTLKITDIPTWNRFNRDTRILPDTVKSKPKNNIIQQVFLDTLVPEWEPYRVLYKDVSIQGKPFVLMIRLNLVESEDLIRTIVWIYLGILFVLLLVIFFITLFISNKLWYPFHDTLKKIEQFSIESNQMPAFKKTGIKEFNQLNKSLTKLIQQTLQSFDLQKVFIQNASHELQTPLAIFQSKLDLLMQDSHLQEQQLNIVHSLYESVSKLKRINKNLLLLAKIENNQFIETSSISIKEIIEEVIPYFSEQAIGKNITIHTELKNNLTIQCNKTLIEILIHNLFLNAVRHNILNGSIYINTENNRFTIINSGINAPLDTSIIFERFKKGSKNPKSTGLGLAIVKEICIRNGWQIDYKFKNGMHCFILVF</sequence>
<dbReference type="RefSeq" id="WP_170120366.1">
    <property type="nucleotide sequence ID" value="NZ_QKZV01000002.1"/>
</dbReference>
<evidence type="ECO:0000256" key="6">
    <source>
        <dbReference type="ARBA" id="ARBA00022777"/>
    </source>
</evidence>
<dbReference type="InterPro" id="IPR050428">
    <property type="entry name" value="TCS_sensor_his_kinase"/>
</dbReference>
<feature type="transmembrane region" description="Helical" evidence="8">
    <location>
        <begin position="9"/>
        <end position="31"/>
    </location>
</feature>
<proteinExistence type="predicted"/>
<comment type="catalytic activity">
    <reaction evidence="1">
        <text>ATP + protein L-histidine = ADP + protein N-phospho-L-histidine.</text>
        <dbReference type="EC" id="2.7.13.3"/>
    </reaction>
</comment>
<keyword evidence="6 10" id="KW-0418">Kinase</keyword>
<dbReference type="PROSITE" id="PS50109">
    <property type="entry name" value="HIS_KIN"/>
    <property type="match status" value="1"/>
</dbReference>
<evidence type="ECO:0000256" key="8">
    <source>
        <dbReference type="SAM" id="Phobius"/>
    </source>
</evidence>
<dbReference type="EC" id="2.7.13.3" evidence="2"/>
<dbReference type="SUPFAM" id="SSF47384">
    <property type="entry name" value="Homodimeric domain of signal transducing histidine kinase"/>
    <property type="match status" value="1"/>
</dbReference>
<feature type="transmembrane region" description="Helical" evidence="8">
    <location>
        <begin position="136"/>
        <end position="158"/>
    </location>
</feature>
<keyword evidence="3" id="KW-0597">Phosphoprotein</keyword>
<protein>
    <recommendedName>
        <fullName evidence="2">histidine kinase</fullName>
        <ecNumber evidence="2">2.7.13.3</ecNumber>
    </recommendedName>
</protein>
<dbReference type="PANTHER" id="PTHR45436">
    <property type="entry name" value="SENSOR HISTIDINE KINASE YKOH"/>
    <property type="match status" value="1"/>
</dbReference>
<keyword evidence="4" id="KW-0808">Transferase</keyword>
<name>A0A2W7S0F6_9BACT</name>
<dbReference type="InterPro" id="IPR003594">
    <property type="entry name" value="HATPase_dom"/>
</dbReference>
<evidence type="ECO:0000256" key="5">
    <source>
        <dbReference type="ARBA" id="ARBA00022692"/>
    </source>
</evidence>
<dbReference type="SUPFAM" id="SSF55874">
    <property type="entry name" value="ATPase domain of HSP90 chaperone/DNA topoisomerase II/histidine kinase"/>
    <property type="match status" value="1"/>
</dbReference>
<keyword evidence="7 8" id="KW-1133">Transmembrane helix</keyword>
<dbReference type="EMBL" id="QKZV01000002">
    <property type="protein sequence ID" value="PZX64496.1"/>
    <property type="molecule type" value="Genomic_DNA"/>
</dbReference>
<dbReference type="InterPro" id="IPR005467">
    <property type="entry name" value="His_kinase_dom"/>
</dbReference>
<dbReference type="Pfam" id="PF02518">
    <property type="entry name" value="HATPase_c"/>
    <property type="match status" value="1"/>
</dbReference>
<evidence type="ECO:0000256" key="7">
    <source>
        <dbReference type="ARBA" id="ARBA00022989"/>
    </source>
</evidence>
<evidence type="ECO:0000256" key="1">
    <source>
        <dbReference type="ARBA" id="ARBA00000085"/>
    </source>
</evidence>
<evidence type="ECO:0000256" key="3">
    <source>
        <dbReference type="ARBA" id="ARBA00022553"/>
    </source>
</evidence>
<keyword evidence="8" id="KW-0472">Membrane</keyword>
<dbReference type="GO" id="GO:0005886">
    <property type="term" value="C:plasma membrane"/>
    <property type="evidence" value="ECO:0007669"/>
    <property type="project" value="TreeGrafter"/>
</dbReference>
<dbReference type="SMART" id="SM00388">
    <property type="entry name" value="HisKA"/>
    <property type="match status" value="1"/>
</dbReference>
<dbReference type="PANTHER" id="PTHR45436:SF5">
    <property type="entry name" value="SENSOR HISTIDINE KINASE TRCS"/>
    <property type="match status" value="1"/>
</dbReference>